<comment type="caution">
    <text evidence="1">The sequence shown here is derived from an EMBL/GenBank/DDBJ whole genome shotgun (WGS) entry which is preliminary data.</text>
</comment>
<dbReference type="OrthoDB" id="5241776at2759"/>
<dbReference type="Proteomes" id="UP000803844">
    <property type="component" value="Unassembled WGS sequence"/>
</dbReference>
<accession>A0A9P5CL15</accession>
<dbReference type="EMBL" id="MU032350">
    <property type="protein sequence ID" value="KAF3762859.1"/>
    <property type="molecule type" value="Genomic_DNA"/>
</dbReference>
<sequence>RICKPSSIPKSIQDCNLLVSCFLENFIEIFVYSYCKNYNLEFCKVFSEGSSRYIECIQLGCFKCDVMSSSPEKLCNIAT</sequence>
<dbReference type="GeneID" id="63834797"/>
<dbReference type="RefSeq" id="XP_040773838.1">
    <property type="nucleotide sequence ID" value="XM_040917668.1"/>
</dbReference>
<keyword evidence="2" id="KW-1185">Reference proteome</keyword>
<feature type="non-terminal residue" evidence="1">
    <location>
        <position position="1"/>
    </location>
</feature>
<dbReference type="AlphaFoldDB" id="A0A9P5CL15"/>
<proteinExistence type="predicted"/>
<gene>
    <name evidence="1" type="ORF">M406DRAFT_264548</name>
</gene>
<evidence type="ECO:0000313" key="2">
    <source>
        <dbReference type="Proteomes" id="UP000803844"/>
    </source>
</evidence>
<protein>
    <submittedName>
        <fullName evidence="1">Uncharacterized protein</fullName>
    </submittedName>
</protein>
<organism evidence="1 2">
    <name type="scientific">Cryphonectria parasitica (strain ATCC 38755 / EP155)</name>
    <dbReference type="NCBI Taxonomy" id="660469"/>
    <lineage>
        <taxon>Eukaryota</taxon>
        <taxon>Fungi</taxon>
        <taxon>Dikarya</taxon>
        <taxon>Ascomycota</taxon>
        <taxon>Pezizomycotina</taxon>
        <taxon>Sordariomycetes</taxon>
        <taxon>Sordariomycetidae</taxon>
        <taxon>Diaporthales</taxon>
        <taxon>Cryphonectriaceae</taxon>
        <taxon>Cryphonectria-Endothia species complex</taxon>
        <taxon>Cryphonectria</taxon>
    </lineage>
</organism>
<reference evidence="1" key="1">
    <citation type="journal article" date="2020" name="Phytopathology">
        <title>Genome sequence of the chestnut blight fungus Cryphonectria parasitica EP155: A fundamental resource for an archetypical invasive plant pathogen.</title>
        <authorList>
            <person name="Crouch J.A."/>
            <person name="Dawe A."/>
            <person name="Aerts A."/>
            <person name="Barry K."/>
            <person name="Churchill A.C.L."/>
            <person name="Grimwood J."/>
            <person name="Hillman B."/>
            <person name="Milgroom M.G."/>
            <person name="Pangilinan J."/>
            <person name="Smith M."/>
            <person name="Salamov A."/>
            <person name="Schmutz J."/>
            <person name="Yadav J."/>
            <person name="Grigoriev I.V."/>
            <person name="Nuss D."/>
        </authorList>
    </citation>
    <scope>NUCLEOTIDE SEQUENCE</scope>
    <source>
        <strain evidence="1">EP155</strain>
    </source>
</reference>
<evidence type="ECO:0000313" key="1">
    <source>
        <dbReference type="EMBL" id="KAF3762859.1"/>
    </source>
</evidence>
<name>A0A9P5CL15_CRYP1</name>